<evidence type="ECO:0000256" key="2">
    <source>
        <dbReference type="ARBA" id="ARBA00022734"/>
    </source>
</evidence>
<reference evidence="7" key="2">
    <citation type="submission" date="2025-08" db="UniProtKB">
        <authorList>
            <consortium name="RefSeq"/>
        </authorList>
    </citation>
    <scope>IDENTIFICATION</scope>
    <source>
        <tissue evidence="7">Blood</tissue>
    </source>
</reference>
<dbReference type="PANTHER" id="PTHR46780">
    <property type="entry name" value="PROTEIN EVA-1"/>
    <property type="match status" value="1"/>
</dbReference>
<dbReference type="FunFam" id="2.60.120.740:FF:000001">
    <property type="entry name" value="Adhesion G protein-coupled receptor L2"/>
    <property type="match status" value="2"/>
</dbReference>
<feature type="chain" id="PRO_5039938622" evidence="4">
    <location>
        <begin position="24"/>
        <end position="572"/>
    </location>
</feature>
<dbReference type="InterPro" id="IPR043159">
    <property type="entry name" value="Lectin_gal-bd_sf"/>
</dbReference>
<proteinExistence type="predicted"/>
<dbReference type="PROSITE" id="PS50228">
    <property type="entry name" value="SUEL_LECTIN"/>
    <property type="match status" value="4"/>
</dbReference>
<feature type="signal peptide" evidence="4">
    <location>
        <begin position="1"/>
        <end position="23"/>
    </location>
</feature>
<organism evidence="6 7">
    <name type="scientific">Ictalurus punctatus</name>
    <name type="common">Channel catfish</name>
    <name type="synonym">Silurus punctatus</name>
    <dbReference type="NCBI Taxonomy" id="7998"/>
    <lineage>
        <taxon>Eukaryota</taxon>
        <taxon>Metazoa</taxon>
        <taxon>Chordata</taxon>
        <taxon>Craniata</taxon>
        <taxon>Vertebrata</taxon>
        <taxon>Euteleostomi</taxon>
        <taxon>Actinopterygii</taxon>
        <taxon>Neopterygii</taxon>
        <taxon>Teleostei</taxon>
        <taxon>Ostariophysi</taxon>
        <taxon>Siluriformes</taxon>
        <taxon>Ictaluridae</taxon>
        <taxon>Ictalurus</taxon>
    </lineage>
</organism>
<keyword evidence="4" id="KW-0732">Signal</keyword>
<gene>
    <name evidence="7" type="primary">LOC108264892</name>
</gene>
<dbReference type="InterPro" id="IPR000922">
    <property type="entry name" value="Lectin_gal-bd_dom"/>
</dbReference>
<dbReference type="Gene3D" id="2.60.120.740">
    <property type="match status" value="5"/>
</dbReference>
<keyword evidence="3" id="KW-0677">Repeat</keyword>
<accession>A0A9F7R9I4</accession>
<evidence type="ECO:0000313" key="6">
    <source>
        <dbReference type="Proteomes" id="UP000221080"/>
    </source>
</evidence>
<dbReference type="GO" id="GO:0030246">
    <property type="term" value="F:carbohydrate binding"/>
    <property type="evidence" value="ECO:0007669"/>
    <property type="project" value="UniProtKB-KW"/>
</dbReference>
<feature type="domain" description="SUEL-type lectin" evidence="5">
    <location>
        <begin position="384"/>
        <end position="472"/>
    </location>
</feature>
<feature type="domain" description="SUEL-type lectin" evidence="5">
    <location>
        <begin position="123"/>
        <end position="213"/>
    </location>
</feature>
<keyword evidence="6" id="KW-1185">Reference proteome</keyword>
<keyword evidence="2" id="KW-0430">Lectin</keyword>
<dbReference type="GeneID" id="108264892"/>
<feature type="domain" description="SUEL-type lectin" evidence="5">
    <location>
        <begin position="479"/>
        <end position="570"/>
    </location>
</feature>
<dbReference type="Proteomes" id="UP000221080">
    <property type="component" value="Chromosome 5"/>
</dbReference>
<dbReference type="OrthoDB" id="1100386at2759"/>
<dbReference type="CDD" id="cd22836">
    <property type="entry name" value="Gal_Rha_Lectin_RBL_rpt2"/>
    <property type="match status" value="3"/>
</dbReference>
<keyword evidence="1" id="KW-0348">Hemagglutinin</keyword>
<evidence type="ECO:0000256" key="1">
    <source>
        <dbReference type="ARBA" id="ARBA00022546"/>
    </source>
</evidence>
<feature type="domain" description="SUEL-type lectin" evidence="5">
    <location>
        <begin position="218"/>
        <end position="308"/>
    </location>
</feature>
<evidence type="ECO:0000256" key="3">
    <source>
        <dbReference type="ARBA" id="ARBA00022737"/>
    </source>
</evidence>
<name>A0A9F7R9I4_ICTPU</name>
<reference evidence="6" key="1">
    <citation type="journal article" date="2016" name="Nat. Commun.">
        <title>The channel catfish genome sequence provides insights into the evolution of scale formation in teleosts.</title>
        <authorList>
            <person name="Liu Z."/>
            <person name="Liu S."/>
            <person name="Yao J."/>
            <person name="Bao L."/>
            <person name="Zhang J."/>
            <person name="Li Y."/>
            <person name="Jiang C."/>
            <person name="Sun L."/>
            <person name="Wang R."/>
            <person name="Zhang Y."/>
            <person name="Zhou T."/>
            <person name="Zeng Q."/>
            <person name="Fu Q."/>
            <person name="Gao S."/>
            <person name="Li N."/>
            <person name="Koren S."/>
            <person name="Jiang Y."/>
            <person name="Zimin A."/>
            <person name="Xu P."/>
            <person name="Phillippy A.M."/>
            <person name="Geng X."/>
            <person name="Song L."/>
            <person name="Sun F."/>
            <person name="Li C."/>
            <person name="Wang X."/>
            <person name="Chen A."/>
            <person name="Jin Y."/>
            <person name="Yuan Z."/>
            <person name="Yang Y."/>
            <person name="Tan S."/>
            <person name="Peatman E."/>
            <person name="Lu J."/>
            <person name="Qin Z."/>
            <person name="Dunham R."/>
            <person name="Li Z."/>
            <person name="Sonstegard T."/>
            <person name="Feng J."/>
            <person name="Danzmann R.G."/>
            <person name="Schroeder S."/>
            <person name="Scheffler B."/>
            <person name="Duke M.V."/>
            <person name="Ballard L."/>
            <person name="Kucuktas H."/>
            <person name="Kaltenboeck L."/>
            <person name="Liu H."/>
            <person name="Armbruster J."/>
            <person name="Xie Y."/>
            <person name="Kirby M.L."/>
            <person name="Tian Y."/>
            <person name="Flanagan M.E."/>
            <person name="Mu W."/>
            <person name="Waldbieser G.C."/>
        </authorList>
    </citation>
    <scope>NUCLEOTIDE SEQUENCE [LARGE SCALE GENOMIC DNA]</scope>
    <source>
        <strain evidence="6">SDA103</strain>
    </source>
</reference>
<dbReference type="RefSeq" id="XP_053535972.1">
    <property type="nucleotide sequence ID" value="XM_053679997.1"/>
</dbReference>
<dbReference type="AlphaFoldDB" id="A0A9F7R9I4"/>
<dbReference type="Pfam" id="PF02140">
    <property type="entry name" value="SUEL_Lectin"/>
    <property type="match status" value="5"/>
</dbReference>
<protein>
    <submittedName>
        <fullName evidence="7">Rhamnose-binding lectin-like isoform X1</fullName>
    </submittedName>
</protein>
<evidence type="ECO:0000256" key="4">
    <source>
        <dbReference type="SAM" id="SignalP"/>
    </source>
</evidence>
<sequence>MMLFLKLSLFTLIISAPGLMVSGENMITCYSDVQRLTCETGLIKVKSTVYGRTNSITCNTNRPFSEVTFTNCALRITTIADRCNGLKECELKTDLLGNPDPCFGTYKYYNTTYDCINGHRVVICEQGYSTLDCGSDSIEIINANYGRGNSRTCSNGILSSQTQNTNCYAPNTLSIVAAMCKGKKTCTVEASNTIFNDPCVGTVKYLTVSYICTREIVTCESSTATLNCGAHRIKIISANYGRTDSTTCSSGRPASQTSNKNCYTPDALNKIAARCEEQSSCEVPATNVVFSDPCFGTYKYLTIVYSCVMLVREHEASSRVFYPGFVYIERSVPVVQHFNTSNSIYIHHRCFNTFSIMMLCLKLTLLTLLIAAPGLLVSGENVITCDGDIHRLTCDRGLIWVENSLYGRTDSSICSTAHPPLQVTDTSCSTSISTIAERCNGLSACEVNTAALQTSDPCKGTYKYYDTSYSCYDAETTVICEHSYSTLECAQGGYLQIINANFGRSDSTTCSSGLPSGLTKKTNCYASNTLSTLATLCNNQQSCTVEASSTIFSDPCPNTAKYLSVSYICYEI</sequence>
<evidence type="ECO:0000313" key="7">
    <source>
        <dbReference type="RefSeq" id="XP_053535972.1"/>
    </source>
</evidence>
<evidence type="ECO:0000259" key="5">
    <source>
        <dbReference type="PROSITE" id="PS50228"/>
    </source>
</evidence>
<dbReference type="FunFam" id="2.60.120.740:FF:000003">
    <property type="entry name" value="Protein eva-1 homolog C"/>
    <property type="match status" value="1"/>
</dbReference>